<dbReference type="InterPro" id="IPR001343">
    <property type="entry name" value="Hemolysn_Ca-bd"/>
</dbReference>
<dbReference type="PROSITE" id="PS00330">
    <property type="entry name" value="HEMOLYSIN_CALCIUM"/>
    <property type="match status" value="2"/>
</dbReference>
<dbReference type="InterPro" id="IPR006026">
    <property type="entry name" value="Peptidase_Metallo"/>
</dbReference>
<dbReference type="CDD" id="cd04277">
    <property type="entry name" value="ZnMc_serralysin_like"/>
    <property type="match status" value="1"/>
</dbReference>
<accession>A0A1I4G2U4</accession>
<evidence type="ECO:0000256" key="3">
    <source>
        <dbReference type="ARBA" id="ARBA00009490"/>
    </source>
</evidence>
<comment type="subcellular location">
    <subcellularLocation>
        <location evidence="2">Secreted</location>
    </subcellularLocation>
</comment>
<organism evidence="9 10">
    <name type="scientific">Pseudovibrio ascidiaceicola</name>
    <dbReference type="NCBI Taxonomy" id="285279"/>
    <lineage>
        <taxon>Bacteria</taxon>
        <taxon>Pseudomonadati</taxon>
        <taxon>Pseudomonadota</taxon>
        <taxon>Alphaproteobacteria</taxon>
        <taxon>Hyphomicrobiales</taxon>
        <taxon>Stappiaceae</taxon>
        <taxon>Pseudovibrio</taxon>
    </lineage>
</organism>
<dbReference type="EMBL" id="FOSK01000025">
    <property type="protein sequence ID" value="SFL23341.1"/>
    <property type="molecule type" value="Genomic_DNA"/>
</dbReference>
<comment type="caution">
    <text evidence="9">The sequence shown here is derived from an EMBL/GenBank/DDBJ whole genome shotgun (WGS) entry which is preliminary data.</text>
</comment>
<dbReference type="RefSeq" id="WP_093521527.1">
    <property type="nucleotide sequence ID" value="NZ_FOSK01000009.1"/>
</dbReference>
<dbReference type="PANTHER" id="PTHR38340:SF1">
    <property type="entry name" value="S-LAYER PROTEIN"/>
    <property type="match status" value="1"/>
</dbReference>
<evidence type="ECO:0000256" key="5">
    <source>
        <dbReference type="ARBA" id="ARBA00022737"/>
    </source>
</evidence>
<feature type="domain" description="Peptidase metallopeptidase" evidence="7">
    <location>
        <begin position="163"/>
        <end position="301"/>
    </location>
</feature>
<dbReference type="Pfam" id="PF04151">
    <property type="entry name" value="PPC"/>
    <property type="match status" value="1"/>
</dbReference>
<dbReference type="InterPro" id="IPR018511">
    <property type="entry name" value="Hemolysin-typ_Ca-bd_CS"/>
</dbReference>
<feature type="region of interest" description="Disordered" evidence="6">
    <location>
        <begin position="1"/>
        <end position="24"/>
    </location>
</feature>
<evidence type="ECO:0000313" key="8">
    <source>
        <dbReference type="EMBL" id="SFK82238.1"/>
    </source>
</evidence>
<proteinExistence type="inferred from homology"/>
<dbReference type="InterPro" id="IPR007280">
    <property type="entry name" value="Peptidase_C_arc/bac"/>
</dbReference>
<dbReference type="Pfam" id="PF08548">
    <property type="entry name" value="Peptidase_M10_C"/>
    <property type="match status" value="1"/>
</dbReference>
<keyword evidence="4" id="KW-0964">Secreted</keyword>
<name>A0A1I4G2U4_9HYPH</name>
<evidence type="ECO:0000256" key="4">
    <source>
        <dbReference type="ARBA" id="ARBA00022525"/>
    </source>
</evidence>
<dbReference type="Gene3D" id="2.60.120.380">
    <property type="match status" value="1"/>
</dbReference>
<dbReference type="InterPro" id="IPR024079">
    <property type="entry name" value="MetalloPept_cat_dom_sf"/>
</dbReference>
<keyword evidence="5" id="KW-0677">Repeat</keyword>
<dbReference type="Gene3D" id="3.40.390.10">
    <property type="entry name" value="Collagenase (Catalytic Domain)"/>
    <property type="match status" value="1"/>
</dbReference>
<sequence>MSTKHNSRNSILVEKGDAPTNFDTPYTLTPRDTFHGSLKKGGDADFVAVVLEAGVEYAITMDSKGHSGPSDTSLAIFNPNRSVAAQDTVSGNGSKSEITFTPEERGTYYILAGSGTEGRTSGNYLLSISEGTDPVVEPLDPEAFTNDQIAHQLTDAYWGYRRAFDVDPGGTLTVNISGLTDAGQYLAENALDAWTKVTGINFEITNDYAQINIDDKTDGAYANSWTFHDKIERSFINIGTDWLDRSGTSLTSYSYQTYIHEIGHALGLGHAGHYNGSATYGVDNHYSNDSWQATVMSYFTQQQNTSVDASYAQVITPMIADILAMQDLYGTAGNLRTDNTTYGENSNAGDYYDGIADLDLVAFTIMDDGGEDTIDFSSEISNQRISLIEETYSDVQGLKGNMAIMRGTVIENALSGSGDDALIGNDADNKLYANEGHDLLQGGKGNDWLYGGAGLDTLEGGQGKDKLYGEDGRDVLDGGTGNDKLYGGNDHDILLGGGGNDKLYAGKGNDTLEGGSGKDLLSGGKGRDIFVFNANCGADKIIDFSDGLDFIRFDSGASRLEDLAISSRGDDAFISYEGGSILLTSVDANFINTDDFMFA</sequence>
<dbReference type="Gene3D" id="2.150.10.10">
    <property type="entry name" value="Serralysin-like metalloprotease, C-terminal"/>
    <property type="match status" value="2"/>
</dbReference>
<evidence type="ECO:0000313" key="10">
    <source>
        <dbReference type="Proteomes" id="UP000199598"/>
    </source>
</evidence>
<dbReference type="SMART" id="SM00235">
    <property type="entry name" value="ZnMc"/>
    <property type="match status" value="1"/>
</dbReference>
<reference evidence="9 10" key="1">
    <citation type="submission" date="2016-10" db="EMBL/GenBank/DDBJ databases">
        <authorList>
            <person name="Varghese N."/>
            <person name="Submissions S."/>
        </authorList>
    </citation>
    <scope>NUCLEOTIDE SEQUENCE [LARGE SCALE GENOMIC DNA]</scope>
    <source>
        <strain evidence="9 10">DSM 16392</strain>
    </source>
</reference>
<comment type="similarity">
    <text evidence="3">Belongs to the peptidase M10B family.</text>
</comment>
<dbReference type="InterPro" id="IPR013858">
    <property type="entry name" value="Peptidase_M10B_C"/>
</dbReference>
<dbReference type="SUPFAM" id="SSF51120">
    <property type="entry name" value="beta-Roll"/>
    <property type="match status" value="2"/>
</dbReference>
<dbReference type="SUPFAM" id="SSF89260">
    <property type="entry name" value="Collagen-binding domain"/>
    <property type="match status" value="1"/>
</dbReference>
<evidence type="ECO:0000259" key="7">
    <source>
        <dbReference type="SMART" id="SM00235"/>
    </source>
</evidence>
<gene>
    <name evidence="8" type="ORF">SAMN04488518_109248</name>
    <name evidence="9" type="ORF">SAMN04488518_1252</name>
</gene>
<evidence type="ECO:0000313" key="9">
    <source>
        <dbReference type="EMBL" id="SFL23341.1"/>
    </source>
</evidence>
<dbReference type="InterPro" id="IPR034033">
    <property type="entry name" value="Serralysin-like"/>
</dbReference>
<dbReference type="InterPro" id="IPR050557">
    <property type="entry name" value="RTX_toxin/Mannuronan_C5-epim"/>
</dbReference>
<evidence type="ECO:0000256" key="1">
    <source>
        <dbReference type="ARBA" id="ARBA00001913"/>
    </source>
</evidence>
<dbReference type="PANTHER" id="PTHR38340">
    <property type="entry name" value="S-LAYER PROTEIN"/>
    <property type="match status" value="1"/>
</dbReference>
<comment type="cofactor">
    <cofactor evidence="1">
        <name>Ca(2+)</name>
        <dbReference type="ChEBI" id="CHEBI:29108"/>
    </cofactor>
</comment>
<dbReference type="InterPro" id="IPR011049">
    <property type="entry name" value="Serralysin-like_metalloprot_C"/>
</dbReference>
<dbReference type="EMBL" id="FOSK01000009">
    <property type="protein sequence ID" value="SFK82238.1"/>
    <property type="molecule type" value="Genomic_DNA"/>
</dbReference>
<protein>
    <submittedName>
        <fullName evidence="9">Serralysin</fullName>
    </submittedName>
</protein>
<dbReference type="PRINTS" id="PR00313">
    <property type="entry name" value="CABNDNGRPT"/>
</dbReference>
<evidence type="ECO:0000256" key="2">
    <source>
        <dbReference type="ARBA" id="ARBA00004613"/>
    </source>
</evidence>
<keyword evidence="10" id="KW-1185">Reference proteome</keyword>
<evidence type="ECO:0000256" key="6">
    <source>
        <dbReference type="SAM" id="MobiDB-lite"/>
    </source>
</evidence>
<feature type="compositionally biased region" description="Polar residues" evidence="6">
    <location>
        <begin position="1"/>
        <end position="10"/>
    </location>
</feature>
<dbReference type="SUPFAM" id="SSF55486">
    <property type="entry name" value="Metalloproteases ('zincins'), catalytic domain"/>
    <property type="match status" value="1"/>
</dbReference>
<dbReference type="Pfam" id="PF00353">
    <property type="entry name" value="HemolysinCabind"/>
    <property type="match status" value="2"/>
</dbReference>
<dbReference type="Proteomes" id="UP000199598">
    <property type="component" value="Unassembled WGS sequence"/>
</dbReference>